<accession>A0A7W5ZPL2</accession>
<dbReference type="Gene3D" id="2.40.50.1020">
    <property type="entry name" value="LytTr DNA-binding domain"/>
    <property type="match status" value="1"/>
</dbReference>
<proteinExistence type="predicted"/>
<dbReference type="EMBL" id="JACIBY010000006">
    <property type="protein sequence ID" value="MBB3839374.1"/>
    <property type="molecule type" value="Genomic_DNA"/>
</dbReference>
<sequence length="244" mass="28089">MLREFPHYSFNRYLDLYILHGFTIETYLLYLPFIIILGYILLNVSLVRDFLQINALTPTHSQKQAIALRRHSSPAATVIKETIAPPAPPKSFAEAVPAAESESFTTFSINTPITVNSPASADKYIKFIDGKATTGEAFLRIDDCYFFETVEEKYFVEHPKGRFQVSKPLSVLELELDPIHFFRIHRSCIINMNHLNSYTYWEKGKYLVYVKGTNQARELVMPRTRLDAFKKSLSENRSLPSKQL</sequence>
<keyword evidence="1" id="KW-1133">Transmembrane helix</keyword>
<comment type="caution">
    <text evidence="3">The sequence shown here is derived from an EMBL/GenBank/DDBJ whole genome shotgun (WGS) entry which is preliminary data.</text>
</comment>
<protein>
    <recommendedName>
        <fullName evidence="2">HTH LytTR-type domain-containing protein</fullName>
    </recommendedName>
</protein>
<keyword evidence="1" id="KW-0472">Membrane</keyword>
<evidence type="ECO:0000313" key="3">
    <source>
        <dbReference type="EMBL" id="MBB3839374.1"/>
    </source>
</evidence>
<evidence type="ECO:0000256" key="1">
    <source>
        <dbReference type="SAM" id="Phobius"/>
    </source>
</evidence>
<dbReference type="Proteomes" id="UP000541352">
    <property type="component" value="Unassembled WGS sequence"/>
</dbReference>
<dbReference type="PROSITE" id="PS50930">
    <property type="entry name" value="HTH_LYTTR"/>
    <property type="match status" value="1"/>
</dbReference>
<dbReference type="GO" id="GO:0003677">
    <property type="term" value="F:DNA binding"/>
    <property type="evidence" value="ECO:0007669"/>
    <property type="project" value="InterPro"/>
</dbReference>
<name>A0A7W5ZPL2_9BACT</name>
<dbReference type="InterPro" id="IPR046947">
    <property type="entry name" value="LytR-like"/>
</dbReference>
<reference evidence="3 4" key="1">
    <citation type="submission" date="2020-08" db="EMBL/GenBank/DDBJ databases">
        <title>Genomic Encyclopedia of Type Strains, Phase IV (KMG-IV): sequencing the most valuable type-strain genomes for metagenomic binning, comparative biology and taxonomic classification.</title>
        <authorList>
            <person name="Goeker M."/>
        </authorList>
    </citation>
    <scope>NUCLEOTIDE SEQUENCE [LARGE SCALE GENOMIC DNA]</scope>
    <source>
        <strain evidence="3 4">DSM 17976</strain>
    </source>
</reference>
<feature type="transmembrane region" description="Helical" evidence="1">
    <location>
        <begin position="16"/>
        <end position="42"/>
    </location>
</feature>
<dbReference type="InterPro" id="IPR007492">
    <property type="entry name" value="LytTR_DNA-bd_dom"/>
</dbReference>
<dbReference type="Pfam" id="PF04397">
    <property type="entry name" value="LytTR"/>
    <property type="match status" value="1"/>
</dbReference>
<dbReference type="RefSeq" id="WP_183975567.1">
    <property type="nucleotide sequence ID" value="NZ_JACIBY010000006.1"/>
</dbReference>
<organism evidence="3 4">
    <name type="scientific">Runella defluvii</name>
    <dbReference type="NCBI Taxonomy" id="370973"/>
    <lineage>
        <taxon>Bacteria</taxon>
        <taxon>Pseudomonadati</taxon>
        <taxon>Bacteroidota</taxon>
        <taxon>Cytophagia</taxon>
        <taxon>Cytophagales</taxon>
        <taxon>Spirosomataceae</taxon>
        <taxon>Runella</taxon>
    </lineage>
</organism>
<dbReference type="PANTHER" id="PTHR37299">
    <property type="entry name" value="TRANSCRIPTIONAL REGULATOR-RELATED"/>
    <property type="match status" value="1"/>
</dbReference>
<dbReference type="SMART" id="SM00850">
    <property type="entry name" value="LytTR"/>
    <property type="match status" value="1"/>
</dbReference>
<keyword evidence="1" id="KW-0812">Transmembrane</keyword>
<evidence type="ECO:0000259" key="2">
    <source>
        <dbReference type="PROSITE" id="PS50930"/>
    </source>
</evidence>
<keyword evidence="4" id="KW-1185">Reference proteome</keyword>
<feature type="domain" description="HTH LytTR-type" evidence="2">
    <location>
        <begin position="139"/>
        <end position="235"/>
    </location>
</feature>
<gene>
    <name evidence="3" type="ORF">FHS57_003380</name>
</gene>
<evidence type="ECO:0000313" key="4">
    <source>
        <dbReference type="Proteomes" id="UP000541352"/>
    </source>
</evidence>
<dbReference type="GO" id="GO:0000156">
    <property type="term" value="F:phosphorelay response regulator activity"/>
    <property type="evidence" value="ECO:0007669"/>
    <property type="project" value="InterPro"/>
</dbReference>
<dbReference type="PANTHER" id="PTHR37299:SF1">
    <property type="entry name" value="STAGE 0 SPORULATION PROTEIN A HOMOLOG"/>
    <property type="match status" value="1"/>
</dbReference>
<dbReference type="AlphaFoldDB" id="A0A7W5ZPL2"/>